<sequence>MTWVKRIRRDLVHGGSERGSTSLELTILFPVRLLLVFALVQFGLWFHARGLALAAAQEGVSAARLYQATPGAGVDRATAFIAAHGSDTLLEAQVLDGSTATRVRIEVTGRALSVLPGVAGLAVSQHAEGPVERFTVGVP</sequence>
<proteinExistence type="predicted"/>
<feature type="domain" description="TadE-like" evidence="2">
    <location>
        <begin position="19"/>
        <end position="60"/>
    </location>
</feature>
<keyword evidence="1" id="KW-0812">Transmembrane</keyword>
<dbReference type="EMBL" id="FMYH01000006">
    <property type="protein sequence ID" value="SDD22912.1"/>
    <property type="molecule type" value="Genomic_DNA"/>
</dbReference>
<dbReference type="Proteomes" id="UP000199039">
    <property type="component" value="Unassembled WGS sequence"/>
</dbReference>
<name>A0A1G6T1A7_9MICO</name>
<dbReference type="AlphaFoldDB" id="A0A1G6T1A7"/>
<keyword evidence="1" id="KW-1133">Transmembrane helix</keyword>
<evidence type="ECO:0000256" key="1">
    <source>
        <dbReference type="SAM" id="Phobius"/>
    </source>
</evidence>
<feature type="transmembrane region" description="Helical" evidence="1">
    <location>
        <begin position="27"/>
        <end position="46"/>
    </location>
</feature>
<dbReference type="RefSeq" id="WP_093184516.1">
    <property type="nucleotide sequence ID" value="NZ_FMYH01000006.1"/>
</dbReference>
<reference evidence="3 4" key="1">
    <citation type="submission" date="2016-09" db="EMBL/GenBank/DDBJ databases">
        <authorList>
            <person name="Capua I."/>
            <person name="De Benedictis P."/>
            <person name="Joannis T."/>
            <person name="Lombin L.H."/>
            <person name="Cattoli G."/>
        </authorList>
    </citation>
    <scope>NUCLEOTIDE SEQUENCE [LARGE SCALE GENOMIC DNA]</scope>
    <source>
        <strain evidence="3 4">ISLP-3</strain>
    </source>
</reference>
<keyword evidence="1" id="KW-0472">Membrane</keyword>
<dbReference type="OrthoDB" id="4220102at2"/>
<evidence type="ECO:0000313" key="3">
    <source>
        <dbReference type="EMBL" id="SDD22912.1"/>
    </source>
</evidence>
<keyword evidence="4" id="KW-1185">Reference proteome</keyword>
<dbReference type="Pfam" id="PF07811">
    <property type="entry name" value="TadE"/>
    <property type="match status" value="1"/>
</dbReference>
<protein>
    <submittedName>
        <fullName evidence="3">TadE-like protein</fullName>
    </submittedName>
</protein>
<evidence type="ECO:0000259" key="2">
    <source>
        <dbReference type="Pfam" id="PF07811"/>
    </source>
</evidence>
<dbReference type="InterPro" id="IPR012495">
    <property type="entry name" value="TadE-like_dom"/>
</dbReference>
<gene>
    <name evidence="3" type="ORF">SAMN05216410_2997</name>
</gene>
<dbReference type="STRING" id="1814289.SAMN05216410_2997"/>
<evidence type="ECO:0000313" key="4">
    <source>
        <dbReference type="Proteomes" id="UP000199039"/>
    </source>
</evidence>
<organism evidence="3 4">
    <name type="scientific">Sanguibacter gelidistatuariae</name>
    <dbReference type="NCBI Taxonomy" id="1814289"/>
    <lineage>
        <taxon>Bacteria</taxon>
        <taxon>Bacillati</taxon>
        <taxon>Actinomycetota</taxon>
        <taxon>Actinomycetes</taxon>
        <taxon>Micrococcales</taxon>
        <taxon>Sanguibacteraceae</taxon>
        <taxon>Sanguibacter</taxon>
    </lineage>
</organism>
<accession>A0A1G6T1A7</accession>